<sequence>MQSALRARSQQALRHLHVMLHIFDGVRAVIERFTFVPAPPSPHTRRFCPAQYLSPDG</sequence>
<organism evidence="1 2">
    <name type="scientific">Cupriavidus taiwanensis (strain DSM 17343 / BCRC 17206 / CCUG 44338 / CIP 107171 / LMG 19424 / R1)</name>
    <name type="common">Ralstonia taiwanensis (strain LMG 19424)</name>
    <dbReference type="NCBI Taxonomy" id="977880"/>
    <lineage>
        <taxon>Bacteria</taxon>
        <taxon>Pseudomonadati</taxon>
        <taxon>Pseudomonadota</taxon>
        <taxon>Betaproteobacteria</taxon>
        <taxon>Burkholderiales</taxon>
        <taxon>Burkholderiaceae</taxon>
        <taxon>Cupriavidus</taxon>
    </lineage>
</organism>
<gene>
    <name evidence="1" type="ordered locus">RALTA_A1559</name>
</gene>
<dbReference type="Proteomes" id="UP000001692">
    <property type="component" value="Chromosome 1"/>
</dbReference>
<evidence type="ECO:0000313" key="1">
    <source>
        <dbReference type="EMBL" id="CAQ69505.1"/>
    </source>
</evidence>
<dbReference type="KEGG" id="cti:RALTA_A1559"/>
<accession>B3R196</accession>
<evidence type="ECO:0000313" key="2">
    <source>
        <dbReference type="Proteomes" id="UP000001692"/>
    </source>
</evidence>
<protein>
    <submittedName>
        <fullName evidence="1">Uncharacterized protein</fullName>
    </submittedName>
</protein>
<dbReference type="EMBL" id="CU633749">
    <property type="protein sequence ID" value="CAQ69505.1"/>
    <property type="molecule type" value="Genomic_DNA"/>
</dbReference>
<dbReference type="AlphaFoldDB" id="B3R196"/>
<dbReference type="HOGENOM" id="CLU_2989063_0_0_4"/>
<name>B3R196_CUPTR</name>
<proteinExistence type="predicted"/>
<keyword evidence="2" id="KW-1185">Reference proteome</keyword>
<reference evidence="1 2" key="1">
    <citation type="journal article" date="2008" name="Genome Res.">
        <title>Genome sequence of the beta-rhizobium Cupriavidus taiwanensis and comparative genomics of rhizobia.</title>
        <authorList>
            <person name="Amadou C."/>
            <person name="Pascal G."/>
            <person name="Mangenot S."/>
            <person name="Glew M."/>
            <person name="Bontemps C."/>
            <person name="Capela D."/>
            <person name="Carrere S."/>
            <person name="Cruveiller S."/>
            <person name="Dossat C."/>
            <person name="Lajus A."/>
            <person name="Marchetti M."/>
            <person name="Poinsot V."/>
            <person name="Rouy Z."/>
            <person name="Servin B."/>
            <person name="Saad M."/>
            <person name="Schenowitz C."/>
            <person name="Barbe V."/>
            <person name="Batut J."/>
            <person name="Medigue C."/>
            <person name="Masson-Boivin C."/>
        </authorList>
    </citation>
    <scope>NUCLEOTIDE SEQUENCE [LARGE SCALE GENOMIC DNA]</scope>
    <source>
        <strain evidence="2">DSM 17343 / BCRC 17206 / CCUG 44338 / CIP 107171 / LMG 19424 / R1</strain>
    </source>
</reference>